<sequence>MKKIVLLIVFLISSLAHCQYMDPVASQMGSEFIKADQYIGQDALGYQYFLKNSTLFKLKNGESYQYKNIYLGKISKVDIQNSLKIVVFYESFNTVVILDSLLNEIQKIDFLINKQNIISSAVGISSRNNLWVFNSANQQVGLYDYLNKEYKTISIPITGTIKYYQTNVNNFFWIDENNDAYTCNVFGKIMNLGHVPDFDLVQLVSSLSIVFKKDGVLYYHILNGDKNIAITLEEKSYISFYYVDQNLSIFTDEGITKYQINLP</sequence>
<keyword evidence="3" id="KW-1185">Reference proteome</keyword>
<dbReference type="RefSeq" id="WP_091475647.1">
    <property type="nucleotide sequence ID" value="NZ_FOJT01000003.1"/>
</dbReference>
<evidence type="ECO:0000313" key="2">
    <source>
        <dbReference type="EMBL" id="SFB03617.1"/>
    </source>
</evidence>
<dbReference type="EMBL" id="FOJT01000003">
    <property type="protein sequence ID" value="SFB03617.1"/>
    <property type="molecule type" value="Genomic_DNA"/>
</dbReference>
<evidence type="ECO:0000256" key="1">
    <source>
        <dbReference type="SAM" id="SignalP"/>
    </source>
</evidence>
<dbReference type="STRING" id="498292.SAMN05660845_1444"/>
<feature type="signal peptide" evidence="1">
    <location>
        <begin position="1"/>
        <end position="18"/>
    </location>
</feature>
<accession>A0A1I0XSG9</accession>
<proteinExistence type="predicted"/>
<dbReference type="AlphaFoldDB" id="A0A1I0XSG9"/>
<feature type="chain" id="PRO_5011744091" evidence="1">
    <location>
        <begin position="19"/>
        <end position="263"/>
    </location>
</feature>
<organism evidence="2 3">
    <name type="scientific">Flavobacterium swingsii</name>
    <dbReference type="NCBI Taxonomy" id="498292"/>
    <lineage>
        <taxon>Bacteria</taxon>
        <taxon>Pseudomonadati</taxon>
        <taxon>Bacteroidota</taxon>
        <taxon>Flavobacteriia</taxon>
        <taxon>Flavobacteriales</taxon>
        <taxon>Flavobacteriaceae</taxon>
        <taxon>Flavobacterium</taxon>
    </lineage>
</organism>
<protein>
    <submittedName>
        <fullName evidence="2">Uncharacterized protein</fullName>
    </submittedName>
</protein>
<gene>
    <name evidence="2" type="ORF">SAMN05660845_1444</name>
</gene>
<evidence type="ECO:0000313" key="3">
    <source>
        <dbReference type="Proteomes" id="UP000199604"/>
    </source>
</evidence>
<dbReference type="Proteomes" id="UP000199604">
    <property type="component" value="Unassembled WGS sequence"/>
</dbReference>
<keyword evidence="1" id="KW-0732">Signal</keyword>
<reference evidence="3" key="1">
    <citation type="submission" date="2016-10" db="EMBL/GenBank/DDBJ databases">
        <authorList>
            <person name="Varghese N."/>
            <person name="Submissions S."/>
        </authorList>
    </citation>
    <scope>NUCLEOTIDE SEQUENCE [LARGE SCALE GENOMIC DNA]</scope>
    <source>
        <strain evidence="3">DSM 21789</strain>
    </source>
</reference>
<name>A0A1I0XSG9_9FLAO</name>
<dbReference type="OrthoDB" id="1143207at2"/>